<keyword evidence="5" id="KW-1185">Reference proteome</keyword>
<accession>A0ABM7Z5U7</accession>
<keyword evidence="3" id="KW-1133">Transmembrane helix</keyword>
<evidence type="ECO:0000313" key="5">
    <source>
        <dbReference type="Proteomes" id="UP001055453"/>
    </source>
</evidence>
<evidence type="ECO:0000256" key="2">
    <source>
        <dbReference type="SAM" id="MobiDB-lite"/>
    </source>
</evidence>
<evidence type="ECO:0008006" key="6">
    <source>
        <dbReference type="Google" id="ProtNLM"/>
    </source>
</evidence>
<dbReference type="Pfam" id="PF07676">
    <property type="entry name" value="PD40"/>
    <property type="match status" value="2"/>
</dbReference>
<dbReference type="Gene3D" id="2.120.10.30">
    <property type="entry name" value="TolB, C-terminal domain"/>
    <property type="match status" value="1"/>
</dbReference>
<evidence type="ECO:0000256" key="1">
    <source>
        <dbReference type="ARBA" id="ARBA00009820"/>
    </source>
</evidence>
<comment type="similarity">
    <text evidence="1">Belongs to the TolB family.</text>
</comment>
<dbReference type="EMBL" id="AP025732">
    <property type="protein sequence ID" value="BDI18468.1"/>
    <property type="molecule type" value="Genomic_DNA"/>
</dbReference>
<dbReference type="SUPFAM" id="SSF69304">
    <property type="entry name" value="Tricorn protease N-terminal domain"/>
    <property type="match status" value="1"/>
</dbReference>
<dbReference type="Proteomes" id="UP001055453">
    <property type="component" value="Chromosome"/>
</dbReference>
<dbReference type="PANTHER" id="PTHR36842:SF1">
    <property type="entry name" value="PROTEIN TOLB"/>
    <property type="match status" value="1"/>
</dbReference>
<evidence type="ECO:0000313" key="4">
    <source>
        <dbReference type="EMBL" id="BDI18468.1"/>
    </source>
</evidence>
<reference evidence="4" key="1">
    <citation type="submission" date="2022-04" db="EMBL/GenBank/DDBJ databases">
        <title>Complete genome sequence of a cyanobacterium, Nostoc sp. SO-36, isolated in Antarctica.</title>
        <authorList>
            <person name="Kanesaki Y."/>
            <person name="Effendi D."/>
            <person name="Sakamoto T."/>
            <person name="Ohtani S."/>
            <person name="Awai K."/>
        </authorList>
    </citation>
    <scope>NUCLEOTIDE SEQUENCE</scope>
    <source>
        <strain evidence="4">SO-36</strain>
    </source>
</reference>
<organism evidence="4 5">
    <name type="scientific">Nostoc cf. commune SO-36</name>
    <dbReference type="NCBI Taxonomy" id="449208"/>
    <lineage>
        <taxon>Bacteria</taxon>
        <taxon>Bacillati</taxon>
        <taxon>Cyanobacteriota</taxon>
        <taxon>Cyanophyceae</taxon>
        <taxon>Nostocales</taxon>
        <taxon>Nostocaceae</taxon>
        <taxon>Nostoc</taxon>
    </lineage>
</organism>
<sequence>MVQPSVHLRRRDERDEEDEGEYPMPHAQCPMPNSQYMKRVFFIPIFFCLSLLTGCFGYPRLLSYPFDPGGRSLNSLASELNPQISGRYIVFITDRRGSQDVYMFDTVTRDLVDLPGLNSLDAIANHPSVSQDGRYIVFAASRQGRSAIFLYDRETRQSRNLTNNLQAEVRNPTISADGSRIAFESSNNGQWDVLVYDRNGRPLNIPQEPR</sequence>
<dbReference type="InterPro" id="IPR011659">
    <property type="entry name" value="WD40"/>
</dbReference>
<proteinExistence type="inferred from homology"/>
<keyword evidence="3" id="KW-0472">Membrane</keyword>
<name>A0ABM7Z5U7_NOSCO</name>
<gene>
    <name evidence="4" type="ORF">ANSO36C_42700</name>
</gene>
<feature type="region of interest" description="Disordered" evidence="2">
    <location>
        <begin position="1"/>
        <end position="27"/>
    </location>
</feature>
<feature type="transmembrane region" description="Helical" evidence="3">
    <location>
        <begin position="40"/>
        <end position="59"/>
    </location>
</feature>
<keyword evidence="3" id="KW-0812">Transmembrane</keyword>
<protein>
    <recommendedName>
        <fullName evidence="6">Tol biopolymer transport system periplasmic protein</fullName>
    </recommendedName>
</protein>
<dbReference type="InterPro" id="IPR011042">
    <property type="entry name" value="6-blade_b-propeller_TolB-like"/>
</dbReference>
<dbReference type="PANTHER" id="PTHR36842">
    <property type="entry name" value="PROTEIN TOLB HOMOLOG"/>
    <property type="match status" value="1"/>
</dbReference>
<evidence type="ECO:0000256" key="3">
    <source>
        <dbReference type="SAM" id="Phobius"/>
    </source>
</evidence>